<feature type="transmembrane region" description="Helical" evidence="2">
    <location>
        <begin position="808"/>
        <end position="830"/>
    </location>
</feature>
<proteinExistence type="predicted"/>
<dbReference type="RefSeq" id="WP_066394775.1">
    <property type="nucleotide sequence ID" value="NZ_JAGIKZ010000001.1"/>
</dbReference>
<feature type="transmembrane region" description="Helical" evidence="2">
    <location>
        <begin position="346"/>
        <end position="367"/>
    </location>
</feature>
<gene>
    <name evidence="3" type="ORF">J2Z40_000141</name>
</gene>
<feature type="transmembrane region" description="Helical" evidence="2">
    <location>
        <begin position="169"/>
        <end position="189"/>
    </location>
</feature>
<keyword evidence="2" id="KW-0812">Transmembrane</keyword>
<evidence type="ECO:0000313" key="3">
    <source>
        <dbReference type="EMBL" id="MBP2239588.1"/>
    </source>
</evidence>
<dbReference type="Proteomes" id="UP001519293">
    <property type="component" value="Unassembled WGS sequence"/>
</dbReference>
<evidence type="ECO:0000256" key="1">
    <source>
        <dbReference type="SAM" id="Coils"/>
    </source>
</evidence>
<organism evidence="3 4">
    <name type="scientific">Cytobacillus eiseniae</name>
    <dbReference type="NCBI Taxonomy" id="762947"/>
    <lineage>
        <taxon>Bacteria</taxon>
        <taxon>Bacillati</taxon>
        <taxon>Bacillota</taxon>
        <taxon>Bacilli</taxon>
        <taxon>Bacillales</taxon>
        <taxon>Bacillaceae</taxon>
        <taxon>Cytobacillus</taxon>
    </lineage>
</organism>
<evidence type="ECO:0000256" key="2">
    <source>
        <dbReference type="SAM" id="Phobius"/>
    </source>
</evidence>
<feature type="transmembrane region" description="Helical" evidence="2">
    <location>
        <begin position="216"/>
        <end position="241"/>
    </location>
</feature>
<keyword evidence="2" id="KW-1133">Transmembrane helix</keyword>
<dbReference type="EMBL" id="JAGIKZ010000001">
    <property type="protein sequence ID" value="MBP2239588.1"/>
    <property type="molecule type" value="Genomic_DNA"/>
</dbReference>
<dbReference type="Pfam" id="PF12730">
    <property type="entry name" value="ABC2_membrane_4"/>
    <property type="match status" value="1"/>
</dbReference>
<feature type="transmembrane region" description="Helical" evidence="2">
    <location>
        <begin position="724"/>
        <end position="750"/>
    </location>
</feature>
<feature type="transmembrane region" description="Helical" evidence="2">
    <location>
        <begin position="273"/>
        <end position="294"/>
    </location>
</feature>
<evidence type="ECO:0000313" key="4">
    <source>
        <dbReference type="Proteomes" id="UP001519293"/>
    </source>
</evidence>
<keyword evidence="4" id="KW-1185">Reference proteome</keyword>
<feature type="coiled-coil region" evidence="1">
    <location>
        <begin position="50"/>
        <end position="87"/>
    </location>
</feature>
<name>A0ABS4R9L1_9BACI</name>
<comment type="caution">
    <text evidence="3">The sequence shown here is derived from an EMBL/GenBank/DDBJ whole genome shotgun (WGS) entry which is preliminary data.</text>
</comment>
<feature type="transmembrane region" description="Helical" evidence="2">
    <location>
        <begin position="613"/>
        <end position="631"/>
    </location>
</feature>
<protein>
    <submittedName>
        <fullName evidence="3">ABC-type transport system involved in multi-copper enzyme maturation permease subunit</fullName>
    </submittedName>
</protein>
<feature type="transmembrane region" description="Helical" evidence="2">
    <location>
        <begin position="17"/>
        <end position="33"/>
    </location>
</feature>
<feature type="transmembrane region" description="Helical" evidence="2">
    <location>
        <begin position="757"/>
        <end position="776"/>
    </location>
</feature>
<keyword evidence="1" id="KW-0175">Coiled coil</keyword>
<feature type="transmembrane region" description="Helical" evidence="2">
    <location>
        <begin position="652"/>
        <end position="677"/>
    </location>
</feature>
<reference evidence="3 4" key="1">
    <citation type="submission" date="2021-03" db="EMBL/GenBank/DDBJ databases">
        <title>Genomic Encyclopedia of Type Strains, Phase IV (KMG-IV): sequencing the most valuable type-strain genomes for metagenomic binning, comparative biology and taxonomic classification.</title>
        <authorList>
            <person name="Goeker M."/>
        </authorList>
    </citation>
    <scope>NUCLEOTIDE SEQUENCE [LARGE SCALE GENOMIC DNA]</scope>
    <source>
        <strain evidence="3 4">DSM 26675</strain>
    </source>
</reference>
<dbReference type="Pfam" id="PF12679">
    <property type="entry name" value="ABC2_membrane_2"/>
    <property type="match status" value="1"/>
</dbReference>
<dbReference type="PANTHER" id="PTHR43471">
    <property type="entry name" value="ABC TRANSPORTER PERMEASE"/>
    <property type="match status" value="1"/>
</dbReference>
<sequence length="849" mass="99218">MKLLLFEWKKIWRQKKLFWLFCIIFLSTIWIYQQNLSEQSMRGERAAEKVNLYIEETSRIRGELDQLKRENQLAENQEKQLKSVSDMGSTLTLWKVATNNEQWELIPTYEHLFWTHVAEYEQNDGYFTVLQGVEREKAIQKNEWMVANELFYDDEAFPLSPALILKQSTEWLCGLLGIFILLLFFGTTVTSEREQNTWLTLKTQPIPKWKIYGSKYMILLSMLAIFLLLVVSVSLIVPVIIGDYGLNLSYPQIIEIDDQFKIISTFTYLKINLVYFISAIFFTFSIILLFSVWIKNPFNTLTLISTIIFFGFILTDVNAWLQNAFNPFQFYRLPELFSNKAESSEYLYLLSSIFWSSFLLLLSVFLPEKDISFFQGRDIEKPFKQVNTQSTLWKVVQFEWRKIWRKGLMRQGYILLLLIIVFGYFLIFQEAKEKEANYMGNLENMGENHPILPYLRENLASYERMKEGKEEKLHPNMPIDLHIEETNKAISIFEEQVEKAMLAFSAYQESNWIPFYEYQLFENRFTNQDFESGLFINNRIENIGKMAVDASLLEKEWLMEYNIQPVFTGEFVTTIFHYWGEENKKSQEDWEEANKKVDSSGLFTLYLYFQQHFYLIPMILFLLLFGGGMVVEKGKKSSIRMLLTQPVTIKQFFYGKWLTSIMIIWISSLAIIAIILLKGMIFDRFGDWNYPILVYDSASSAYSPDYSGYLSQGMGFHFVSIGSYLMQSVSLFLLVVLFLITLTHFCAIFIHHLFSAFSFVTLLVIGGYGLSTTLFSEQAYLLPFTYLNVSRITNGEIAAVINHSEVNYITGCIVLVISSIIIMVIGNVILTKKRRKVSLKQSFTKEVSS</sequence>
<feature type="transmembrane region" description="Helical" evidence="2">
    <location>
        <begin position="301"/>
        <end position="321"/>
    </location>
</feature>
<keyword evidence="2" id="KW-0472">Membrane</keyword>
<feature type="transmembrane region" description="Helical" evidence="2">
    <location>
        <begin position="411"/>
        <end position="428"/>
    </location>
</feature>
<accession>A0ABS4R9L1</accession>